<dbReference type="Proteomes" id="UP000739538">
    <property type="component" value="Unassembled WGS sequence"/>
</dbReference>
<dbReference type="EMBL" id="JAGQHS010000166">
    <property type="protein sequence ID" value="MCA9758383.1"/>
    <property type="molecule type" value="Genomic_DNA"/>
</dbReference>
<evidence type="ECO:0000313" key="3">
    <source>
        <dbReference type="Proteomes" id="UP000739538"/>
    </source>
</evidence>
<dbReference type="GO" id="GO:0016757">
    <property type="term" value="F:glycosyltransferase activity"/>
    <property type="evidence" value="ECO:0007669"/>
    <property type="project" value="UniProtKB-KW"/>
</dbReference>
<dbReference type="AlphaFoldDB" id="A0A956NFV7"/>
<name>A0A956NFV7_UNCEI</name>
<keyword evidence="2" id="KW-0808">Transferase</keyword>
<gene>
    <name evidence="2" type="ORF">KDA27_21485</name>
</gene>
<dbReference type="Gene3D" id="3.40.50.2000">
    <property type="entry name" value="Glycogen Phosphorylase B"/>
    <property type="match status" value="2"/>
</dbReference>
<protein>
    <submittedName>
        <fullName evidence="2">Glycosyltransferase</fullName>
        <ecNumber evidence="2">2.4.-.-</ecNumber>
    </submittedName>
</protein>
<accession>A0A956NFV7</accession>
<proteinExistence type="predicted"/>
<dbReference type="PANTHER" id="PTHR12526">
    <property type="entry name" value="GLYCOSYLTRANSFERASE"/>
    <property type="match status" value="1"/>
</dbReference>
<dbReference type="Pfam" id="PF13692">
    <property type="entry name" value="Glyco_trans_1_4"/>
    <property type="match status" value="1"/>
</dbReference>
<feature type="domain" description="Glycosyltransferase subfamily 4-like N-terminal" evidence="1">
    <location>
        <begin position="28"/>
        <end position="180"/>
    </location>
</feature>
<reference evidence="2" key="1">
    <citation type="submission" date="2020-04" db="EMBL/GenBank/DDBJ databases">
        <authorList>
            <person name="Zhang T."/>
        </authorList>
    </citation>
    <scope>NUCLEOTIDE SEQUENCE</scope>
    <source>
        <strain evidence="2">HKST-UBA02</strain>
    </source>
</reference>
<comment type="caution">
    <text evidence="2">The sequence shown here is derived from an EMBL/GenBank/DDBJ whole genome shotgun (WGS) entry which is preliminary data.</text>
</comment>
<evidence type="ECO:0000313" key="2">
    <source>
        <dbReference type="EMBL" id="MCA9758383.1"/>
    </source>
</evidence>
<organism evidence="2 3">
    <name type="scientific">Eiseniibacteriota bacterium</name>
    <dbReference type="NCBI Taxonomy" id="2212470"/>
    <lineage>
        <taxon>Bacteria</taxon>
        <taxon>Candidatus Eiseniibacteriota</taxon>
    </lineage>
</organism>
<keyword evidence="2" id="KW-0328">Glycosyltransferase</keyword>
<dbReference type="Pfam" id="PF13439">
    <property type="entry name" value="Glyco_transf_4"/>
    <property type="match status" value="1"/>
</dbReference>
<reference evidence="2" key="2">
    <citation type="journal article" date="2021" name="Microbiome">
        <title>Successional dynamics and alternative stable states in a saline activated sludge microbial community over 9 years.</title>
        <authorList>
            <person name="Wang Y."/>
            <person name="Ye J."/>
            <person name="Ju F."/>
            <person name="Liu L."/>
            <person name="Boyd J.A."/>
            <person name="Deng Y."/>
            <person name="Parks D.H."/>
            <person name="Jiang X."/>
            <person name="Yin X."/>
            <person name="Woodcroft B.J."/>
            <person name="Tyson G.W."/>
            <person name="Hugenholtz P."/>
            <person name="Polz M.F."/>
            <person name="Zhang T."/>
        </authorList>
    </citation>
    <scope>NUCLEOTIDE SEQUENCE</scope>
    <source>
        <strain evidence="2">HKST-UBA02</strain>
    </source>
</reference>
<dbReference type="EC" id="2.4.-.-" evidence="2"/>
<dbReference type="InterPro" id="IPR028098">
    <property type="entry name" value="Glyco_trans_4-like_N"/>
</dbReference>
<sequence length="394" mass="43375">MPNTAAPDTPVRVLIGNDHLGYGDALHGVGRYLLNITTSFDRSRVHPVPVILRPEPRLSKFFEERGIEVRCLGRSKNDPRALTDLVRIIREERIEVVHVQAFKSDTLGRIAGRITGVPTILHGRDRIAERNLPMLVLDRLLGPQTKHALAVSETVRQYLHRERYIPMENIDVFYHGVDLSVFAGDRPGDRERVRAEYSLEDGAVVAGTSIRLHPSKGHCYLLDGVAEVVKTHPEFHLLIANEGPEEAALRAQIERLGLNENVTLTGSVKDVRAFLSALDIFVMPSLSEGFPNSMLEAMAMSRPIVATSVDGMGEMLTDGENALVVPAADGAALGEALLRLCGDEELRGALSAASLEFAENLSIERTVERLTEIYYRVARSKQAARAGEAVRASR</sequence>
<evidence type="ECO:0000259" key="1">
    <source>
        <dbReference type="Pfam" id="PF13439"/>
    </source>
</evidence>
<dbReference type="SUPFAM" id="SSF53756">
    <property type="entry name" value="UDP-Glycosyltransferase/glycogen phosphorylase"/>
    <property type="match status" value="1"/>
</dbReference>